<organism evidence="2 3">
    <name type="scientific">Mesorhabditis belari</name>
    <dbReference type="NCBI Taxonomy" id="2138241"/>
    <lineage>
        <taxon>Eukaryota</taxon>
        <taxon>Metazoa</taxon>
        <taxon>Ecdysozoa</taxon>
        <taxon>Nematoda</taxon>
        <taxon>Chromadorea</taxon>
        <taxon>Rhabditida</taxon>
        <taxon>Rhabditina</taxon>
        <taxon>Rhabditomorpha</taxon>
        <taxon>Rhabditoidea</taxon>
        <taxon>Rhabditidae</taxon>
        <taxon>Mesorhabditinae</taxon>
        <taxon>Mesorhabditis</taxon>
    </lineage>
</organism>
<evidence type="ECO:0000313" key="3">
    <source>
        <dbReference type="WBParaSite" id="MBELARI_LOCUS6784"/>
    </source>
</evidence>
<dbReference type="Proteomes" id="UP000887575">
    <property type="component" value="Unassembled WGS sequence"/>
</dbReference>
<evidence type="ECO:0000256" key="1">
    <source>
        <dbReference type="SAM" id="SignalP"/>
    </source>
</evidence>
<protein>
    <submittedName>
        <fullName evidence="3">Uncharacterized protein</fullName>
    </submittedName>
</protein>
<accession>A0AAF3FIY5</accession>
<sequence length="116" mass="13223">MKNFFALAAVFICFSFAQSDVRPPLTCDMYRTIHVNLIKTAVKLGKDGVDEGKLHEYLKEICEKKTIQSDSCEAIYKDFESKFLEVIRGVKEGKSGVEMHREVPHCQKDESSTEDD</sequence>
<evidence type="ECO:0000313" key="2">
    <source>
        <dbReference type="Proteomes" id="UP000887575"/>
    </source>
</evidence>
<name>A0AAF3FIY5_9BILA</name>
<dbReference type="AlphaFoldDB" id="A0AAF3FIY5"/>
<keyword evidence="2" id="KW-1185">Reference proteome</keyword>
<feature type="signal peptide" evidence="1">
    <location>
        <begin position="1"/>
        <end position="19"/>
    </location>
</feature>
<proteinExistence type="predicted"/>
<feature type="chain" id="PRO_5042130442" evidence="1">
    <location>
        <begin position="20"/>
        <end position="116"/>
    </location>
</feature>
<reference evidence="3" key="1">
    <citation type="submission" date="2024-02" db="UniProtKB">
        <authorList>
            <consortium name="WormBaseParasite"/>
        </authorList>
    </citation>
    <scope>IDENTIFICATION</scope>
</reference>
<dbReference type="WBParaSite" id="MBELARI_LOCUS6784">
    <property type="protein sequence ID" value="MBELARI_LOCUS6784"/>
    <property type="gene ID" value="MBELARI_LOCUS6784"/>
</dbReference>
<keyword evidence="1" id="KW-0732">Signal</keyword>